<dbReference type="PANTHER" id="PTHR46679:SF1">
    <property type="entry name" value="GLUTAREDOXIN-2, MITOCHONDRIAL"/>
    <property type="match status" value="1"/>
</dbReference>
<keyword evidence="5" id="KW-0676">Redox-active center</keyword>
<proteinExistence type="inferred from homology"/>
<protein>
    <recommendedName>
        <fullName evidence="6">Glutaredoxin domain-containing protein</fullName>
    </recommendedName>
</protein>
<dbReference type="SUPFAM" id="SSF52833">
    <property type="entry name" value="Thioredoxin-like"/>
    <property type="match status" value="1"/>
</dbReference>
<evidence type="ECO:0000256" key="1">
    <source>
        <dbReference type="ARBA" id="ARBA00007787"/>
    </source>
</evidence>
<dbReference type="CDD" id="cd02066">
    <property type="entry name" value="GRX_family"/>
    <property type="match status" value="1"/>
</dbReference>
<dbReference type="GO" id="GO:0005739">
    <property type="term" value="C:mitochondrion"/>
    <property type="evidence" value="ECO:0007669"/>
    <property type="project" value="TreeGrafter"/>
</dbReference>
<evidence type="ECO:0000256" key="2">
    <source>
        <dbReference type="ARBA" id="ARBA00022448"/>
    </source>
</evidence>
<reference evidence="7" key="1">
    <citation type="submission" date="2021-01" db="EMBL/GenBank/DDBJ databases">
        <authorList>
            <person name="Corre E."/>
            <person name="Pelletier E."/>
            <person name="Niang G."/>
            <person name="Scheremetjew M."/>
            <person name="Finn R."/>
            <person name="Kale V."/>
            <person name="Holt S."/>
            <person name="Cochrane G."/>
            <person name="Meng A."/>
            <person name="Brown T."/>
            <person name="Cohen L."/>
        </authorList>
    </citation>
    <scope>NUCLEOTIDE SEQUENCE</scope>
    <source>
        <strain evidence="7">GSBS06</strain>
    </source>
</reference>
<keyword evidence="2" id="KW-0813">Transport</keyword>
<evidence type="ECO:0000313" key="7">
    <source>
        <dbReference type="EMBL" id="CAE0440439.1"/>
    </source>
</evidence>
<dbReference type="Pfam" id="PF00462">
    <property type="entry name" value="Glutaredoxin"/>
    <property type="match status" value="1"/>
</dbReference>
<dbReference type="InterPro" id="IPR002109">
    <property type="entry name" value="Glutaredoxin"/>
</dbReference>
<dbReference type="EMBL" id="HBIN01013984">
    <property type="protein sequence ID" value="CAE0440439.1"/>
    <property type="molecule type" value="Transcribed_RNA"/>
</dbReference>
<accession>A0A6S8D6E5</accession>
<dbReference type="InterPro" id="IPR014025">
    <property type="entry name" value="Glutaredoxin_subgr"/>
</dbReference>
<name>A0A6S8D6E5_9STRA</name>
<evidence type="ECO:0000256" key="3">
    <source>
        <dbReference type="ARBA" id="ARBA00022982"/>
    </source>
</evidence>
<evidence type="ECO:0000256" key="5">
    <source>
        <dbReference type="ARBA" id="ARBA00023284"/>
    </source>
</evidence>
<sequence length="107" mass="12435">MSENQVPNTQRKGVYIVTKDGCKYCVKAKTFLKEHSIPFSTEKMDPESDGYTNRRQELIDQTGQKTFPWIYVGEEFIGGYTELQRSFETFRLHDLLGKIGIELDTDF</sequence>
<dbReference type="GO" id="GO:0015035">
    <property type="term" value="F:protein-disulfide reductase activity"/>
    <property type="evidence" value="ECO:0007669"/>
    <property type="project" value="TreeGrafter"/>
</dbReference>
<dbReference type="Gene3D" id="3.40.30.10">
    <property type="entry name" value="Glutaredoxin"/>
    <property type="match status" value="1"/>
</dbReference>
<feature type="domain" description="Glutaredoxin" evidence="6">
    <location>
        <begin position="14"/>
        <end position="77"/>
    </location>
</feature>
<evidence type="ECO:0000259" key="6">
    <source>
        <dbReference type="Pfam" id="PF00462"/>
    </source>
</evidence>
<comment type="similarity">
    <text evidence="1">Belongs to the glutaredoxin family.</text>
</comment>
<keyword evidence="4" id="KW-1015">Disulfide bond</keyword>
<dbReference type="PROSITE" id="PS51354">
    <property type="entry name" value="GLUTAREDOXIN_2"/>
    <property type="match status" value="1"/>
</dbReference>
<dbReference type="PRINTS" id="PR00160">
    <property type="entry name" value="GLUTAREDOXIN"/>
</dbReference>
<evidence type="ECO:0000256" key="4">
    <source>
        <dbReference type="ARBA" id="ARBA00023157"/>
    </source>
</evidence>
<organism evidence="7">
    <name type="scientific">Aplanochytrium stocchinoi</name>
    <dbReference type="NCBI Taxonomy" id="215587"/>
    <lineage>
        <taxon>Eukaryota</taxon>
        <taxon>Sar</taxon>
        <taxon>Stramenopiles</taxon>
        <taxon>Bigyra</taxon>
        <taxon>Labyrinthulomycetes</taxon>
        <taxon>Thraustochytrida</taxon>
        <taxon>Thraustochytriidae</taxon>
        <taxon>Aplanochytrium</taxon>
    </lineage>
</organism>
<dbReference type="InterPro" id="IPR036249">
    <property type="entry name" value="Thioredoxin-like_sf"/>
</dbReference>
<keyword evidence="3" id="KW-0249">Electron transport</keyword>
<gene>
    <name evidence="7" type="ORF">ASTO00021_LOCUS10573</name>
</gene>
<dbReference type="AlphaFoldDB" id="A0A6S8D6E5"/>
<dbReference type="PANTHER" id="PTHR46679">
    <property type="match status" value="1"/>
</dbReference>